<dbReference type="GO" id="GO:0016020">
    <property type="term" value="C:membrane"/>
    <property type="evidence" value="ECO:0007669"/>
    <property type="project" value="TreeGrafter"/>
</dbReference>
<name>A0A0D9NIJ6_METAN</name>
<sequence>MGLHIGMPVTATNDTSTHLVTNYNGVGKRNKDGDYQILQTEDNNVVPLWKALRATTAAPYFFAPQDIGGRQYQDGGVGPYNNPAGLAYAETAALFPDTPQPSLVASFGTGSSGGKQMDKTKPPATISRRFNPSKVTKLRKKNRRRSWSDLFVFRIFQAFLSHGDSTRAWKQLLSQRAEQSGGEFFRFDVQYDGSAPSLDNITDLDEMEELAEECIMASPSLDRLALCIRAQNFYFELDGEPQYSNGLYECAGHIFCRLEPGSEEHSAFLESLDSSSSHFQVGSKLLSGTFLQGSARGQNNAFYKQIKFCVHGRQVPFEIVLREGFEEASNISGSPFTIDQLVKAQKIDARFGTADHRP</sequence>
<dbReference type="PANTHER" id="PTHR24185">
    <property type="entry name" value="CALCIUM-INDEPENDENT PHOSPHOLIPASE A2-GAMMA"/>
    <property type="match status" value="1"/>
</dbReference>
<dbReference type="STRING" id="1291518.A0A0D9NIJ6"/>
<feature type="domain" description="PNPLA" evidence="4">
    <location>
        <begin position="1"/>
        <end position="88"/>
    </location>
</feature>
<keyword evidence="1" id="KW-0443">Lipid metabolism</keyword>
<dbReference type="GO" id="GO:0047499">
    <property type="term" value="F:calcium-independent phospholipase A2 activity"/>
    <property type="evidence" value="ECO:0007669"/>
    <property type="project" value="TreeGrafter"/>
</dbReference>
<accession>A0A0D9NIJ6</accession>
<evidence type="ECO:0000256" key="1">
    <source>
        <dbReference type="ARBA" id="ARBA00023098"/>
    </source>
</evidence>
<organism evidence="5 6">
    <name type="scientific">Metarhizium anisopliae BRIP 53293</name>
    <dbReference type="NCBI Taxonomy" id="1291518"/>
    <lineage>
        <taxon>Eukaryota</taxon>
        <taxon>Fungi</taxon>
        <taxon>Dikarya</taxon>
        <taxon>Ascomycota</taxon>
        <taxon>Pezizomycotina</taxon>
        <taxon>Sordariomycetes</taxon>
        <taxon>Hypocreomycetidae</taxon>
        <taxon>Hypocreales</taxon>
        <taxon>Clavicipitaceae</taxon>
        <taxon>Metarhizium</taxon>
    </lineage>
</organism>
<dbReference type="Proteomes" id="UP000054544">
    <property type="component" value="Unassembled WGS sequence"/>
</dbReference>
<keyword evidence="6" id="KW-1185">Reference proteome</keyword>
<feature type="short sequence motif" description="DGA/G" evidence="2">
    <location>
        <begin position="74"/>
        <end position="76"/>
    </location>
</feature>
<dbReference type="EMBL" id="KE384772">
    <property type="protein sequence ID" value="KJK73867.1"/>
    <property type="molecule type" value="Genomic_DNA"/>
</dbReference>
<gene>
    <name evidence="5" type="ORF">H634G_10845</name>
</gene>
<dbReference type="GO" id="GO:0019369">
    <property type="term" value="P:arachidonate metabolic process"/>
    <property type="evidence" value="ECO:0007669"/>
    <property type="project" value="TreeGrafter"/>
</dbReference>
<evidence type="ECO:0000313" key="6">
    <source>
        <dbReference type="Proteomes" id="UP000054544"/>
    </source>
</evidence>
<dbReference type="PROSITE" id="PS51635">
    <property type="entry name" value="PNPLA"/>
    <property type="match status" value="1"/>
</dbReference>
<dbReference type="Gene3D" id="3.40.1090.10">
    <property type="entry name" value="Cytosolic phospholipase A2 catalytic domain"/>
    <property type="match status" value="1"/>
</dbReference>
<dbReference type="AlphaFoldDB" id="A0A0D9NIJ6"/>
<protein>
    <recommendedName>
        <fullName evidence="4">PNPLA domain-containing protein</fullName>
    </recommendedName>
</protein>
<dbReference type="InterPro" id="IPR002641">
    <property type="entry name" value="PNPLA_dom"/>
</dbReference>
<evidence type="ECO:0000256" key="2">
    <source>
        <dbReference type="PROSITE-ProRule" id="PRU01161"/>
    </source>
</evidence>
<reference evidence="6" key="1">
    <citation type="journal article" date="2014" name="BMC Genomics">
        <title>The genome sequence of the biocontrol fungus Metarhizium anisopliae and comparative genomics of Metarhizium species.</title>
        <authorList>
            <person name="Pattemore J.A."/>
            <person name="Hane J.K."/>
            <person name="Williams A.H."/>
            <person name="Wilson B.A."/>
            <person name="Stodart B.J."/>
            <person name="Ash G.J."/>
        </authorList>
    </citation>
    <scope>NUCLEOTIDE SEQUENCE [LARGE SCALE GENOMIC DNA]</scope>
    <source>
        <strain evidence="6">BRIP 53293</strain>
    </source>
</reference>
<evidence type="ECO:0000313" key="5">
    <source>
        <dbReference type="EMBL" id="KJK73867.1"/>
    </source>
</evidence>
<proteinExistence type="predicted"/>
<dbReference type="PANTHER" id="PTHR24185:SF8">
    <property type="entry name" value="PNPLA DOMAIN-CONTAINING PROTEIN"/>
    <property type="match status" value="1"/>
</dbReference>
<dbReference type="SUPFAM" id="SSF52151">
    <property type="entry name" value="FabD/lysophospholipase-like"/>
    <property type="match status" value="1"/>
</dbReference>
<evidence type="ECO:0000256" key="3">
    <source>
        <dbReference type="SAM" id="MobiDB-lite"/>
    </source>
</evidence>
<dbReference type="Pfam" id="PF01734">
    <property type="entry name" value="Patatin"/>
    <property type="match status" value="1"/>
</dbReference>
<comment type="caution">
    <text evidence="2">Lacks conserved residue(s) required for the propagation of feature annotation.</text>
</comment>
<feature type="region of interest" description="Disordered" evidence="3">
    <location>
        <begin position="108"/>
        <end position="127"/>
    </location>
</feature>
<dbReference type="InterPro" id="IPR016035">
    <property type="entry name" value="Acyl_Trfase/lysoPLipase"/>
</dbReference>
<dbReference type="GO" id="GO:0046486">
    <property type="term" value="P:glycerolipid metabolic process"/>
    <property type="evidence" value="ECO:0007669"/>
    <property type="project" value="UniProtKB-ARBA"/>
</dbReference>
<evidence type="ECO:0000259" key="4">
    <source>
        <dbReference type="PROSITE" id="PS51635"/>
    </source>
</evidence>